<feature type="region of interest" description="Disordered" evidence="1">
    <location>
        <begin position="31"/>
        <end position="61"/>
    </location>
</feature>
<organism evidence="2">
    <name type="scientific">Dulem virus 202</name>
    <dbReference type="NCBI Taxonomy" id="3145679"/>
    <lineage>
        <taxon>Viruses</taxon>
        <taxon>Monodnaviria</taxon>
        <taxon>Sangervirae</taxon>
        <taxon>Phixviricota</taxon>
        <taxon>Malgrandaviricetes</taxon>
        <taxon>Petitvirales</taxon>
        <taxon>Microviridae</taxon>
        <taxon>Microvirus</taxon>
    </lineage>
</organism>
<evidence type="ECO:0000256" key="1">
    <source>
        <dbReference type="SAM" id="MobiDB-lite"/>
    </source>
</evidence>
<proteinExistence type="predicted"/>
<feature type="compositionally biased region" description="Polar residues" evidence="1">
    <location>
        <begin position="265"/>
        <end position="286"/>
    </location>
</feature>
<dbReference type="EMBL" id="PP511406">
    <property type="protein sequence ID" value="XCD03962.1"/>
    <property type="molecule type" value="Genomic_DNA"/>
</dbReference>
<feature type="compositionally biased region" description="Low complexity" evidence="1">
    <location>
        <begin position="31"/>
        <end position="52"/>
    </location>
</feature>
<protein>
    <submittedName>
        <fullName evidence="2">DNA pilot protein</fullName>
    </submittedName>
</protein>
<feature type="compositionally biased region" description="Gly residues" evidence="1">
    <location>
        <begin position="287"/>
        <end position="301"/>
    </location>
</feature>
<accession>A0AAU8AXC6</accession>
<evidence type="ECO:0000313" key="3">
    <source>
        <dbReference type="EMBL" id="XCD07762.1"/>
    </source>
</evidence>
<reference evidence="2" key="1">
    <citation type="submission" date="2024-03" db="EMBL/GenBank/DDBJ databases">
        <title>Diverse circular DNA viruses in blood, oral, and fecal samples of captive lemurs.</title>
        <authorList>
            <person name="Paietta E.N."/>
            <person name="Kraberger S."/>
            <person name="Lund M.C."/>
            <person name="Custer J.M."/>
            <person name="Vargas K.M."/>
            <person name="Ehmke E.E."/>
            <person name="Yoder A.D."/>
            <person name="Varsani A."/>
        </authorList>
    </citation>
    <scope>NUCLEOTIDE SEQUENCE</scope>
    <source>
        <strain evidence="2">Duke_21_61</strain>
        <strain evidence="3">Duke_28FS_65</strain>
    </source>
</reference>
<dbReference type="EMBL" id="PP511808">
    <property type="protein sequence ID" value="XCD07762.1"/>
    <property type="molecule type" value="Genomic_DNA"/>
</dbReference>
<name>A0AAU8AXC6_9VIRU</name>
<sequence>MEFLSSLALSLAPSLLNWGLGLITNGVSNSSSQSVSNSQSQTATSMQQQQATKTNSTTEQTGSVAGISNLLGSALSGITGNNSQTAANFNLASAQTANNLQIGASLASQALSLFSNYQAAKRTQQSQASAIRYNSEEAKAQREWQEKMSSTAYQRGVADLKAAGLNPILAAYNGYGASTPSGGYGGVSGGQSYNQATMVGVPSMHTATMQAMYDYGNNTAQFLQNAMSTINSAKQTQNYNAATLMENIMDSVASSSAKTISELTQNQTTTHGFKDNGSSNDENSFQMGGGSGHGGGGGRGR</sequence>
<feature type="region of interest" description="Disordered" evidence="1">
    <location>
        <begin position="265"/>
        <end position="301"/>
    </location>
</feature>
<evidence type="ECO:0000313" key="2">
    <source>
        <dbReference type="EMBL" id="XCD03962.1"/>
    </source>
</evidence>